<evidence type="ECO:0000256" key="1">
    <source>
        <dbReference type="SAM" id="SignalP"/>
    </source>
</evidence>
<reference evidence="2" key="1">
    <citation type="submission" date="2021-06" db="EMBL/GenBank/DDBJ databases">
        <title>Comparative genomics, transcriptomics and evolutionary studies reveal genomic signatures of adaptation to plant cell wall in hemibiotrophic fungi.</title>
        <authorList>
            <consortium name="DOE Joint Genome Institute"/>
            <person name="Baroncelli R."/>
            <person name="Diaz J.F."/>
            <person name="Benocci T."/>
            <person name="Peng M."/>
            <person name="Battaglia E."/>
            <person name="Haridas S."/>
            <person name="Andreopoulos W."/>
            <person name="Labutti K."/>
            <person name="Pangilinan J."/>
            <person name="Floch G.L."/>
            <person name="Makela M.R."/>
            <person name="Henrissat B."/>
            <person name="Grigoriev I.V."/>
            <person name="Crouch J.A."/>
            <person name="De Vries R.P."/>
            <person name="Sukno S.A."/>
            <person name="Thon M.R."/>
        </authorList>
    </citation>
    <scope>NUCLEOTIDE SEQUENCE</scope>
    <source>
        <strain evidence="2">CBS 102054</strain>
    </source>
</reference>
<keyword evidence="3" id="KW-1185">Reference proteome</keyword>
<protein>
    <recommendedName>
        <fullName evidence="4">Secreted protein</fullName>
    </recommendedName>
</protein>
<accession>A0AAJ0A4H2</accession>
<evidence type="ECO:0008006" key="4">
    <source>
        <dbReference type="Google" id="ProtNLM"/>
    </source>
</evidence>
<comment type="caution">
    <text evidence="2">The sequence shown here is derived from an EMBL/GenBank/DDBJ whole genome shotgun (WGS) entry which is preliminary data.</text>
</comment>
<sequence>MHSPALCAHVSATHAFWLLLSFAPKQGTYLLRCLECLILVSPDFPIANPVWPPNTCRVYLSAKGLEYVTDI</sequence>
<gene>
    <name evidence="2" type="ORF">BDP81DRAFT_415746</name>
</gene>
<evidence type="ECO:0000313" key="2">
    <source>
        <dbReference type="EMBL" id="KAK1654445.1"/>
    </source>
</evidence>
<dbReference type="GeneID" id="85474338"/>
<evidence type="ECO:0000313" key="3">
    <source>
        <dbReference type="Proteomes" id="UP001243989"/>
    </source>
</evidence>
<feature type="signal peptide" evidence="1">
    <location>
        <begin position="1"/>
        <end position="27"/>
    </location>
</feature>
<dbReference type="RefSeq" id="XP_060450489.1">
    <property type="nucleotide sequence ID" value="XM_060589476.1"/>
</dbReference>
<keyword evidence="1" id="KW-0732">Signal</keyword>
<dbReference type="AlphaFoldDB" id="A0AAJ0A4H2"/>
<feature type="chain" id="PRO_5042470001" description="Secreted protein" evidence="1">
    <location>
        <begin position="28"/>
        <end position="71"/>
    </location>
</feature>
<dbReference type="EMBL" id="JAHMHQ010000002">
    <property type="protein sequence ID" value="KAK1654445.1"/>
    <property type="molecule type" value="Genomic_DNA"/>
</dbReference>
<name>A0AAJ0A4H2_9PEZI</name>
<organism evidence="2 3">
    <name type="scientific">Colletotrichum phormii</name>
    <dbReference type="NCBI Taxonomy" id="359342"/>
    <lineage>
        <taxon>Eukaryota</taxon>
        <taxon>Fungi</taxon>
        <taxon>Dikarya</taxon>
        <taxon>Ascomycota</taxon>
        <taxon>Pezizomycotina</taxon>
        <taxon>Sordariomycetes</taxon>
        <taxon>Hypocreomycetidae</taxon>
        <taxon>Glomerellales</taxon>
        <taxon>Glomerellaceae</taxon>
        <taxon>Colletotrichum</taxon>
        <taxon>Colletotrichum acutatum species complex</taxon>
    </lineage>
</organism>
<dbReference type="Proteomes" id="UP001243989">
    <property type="component" value="Unassembled WGS sequence"/>
</dbReference>
<proteinExistence type="predicted"/>